<proteinExistence type="predicted"/>
<gene>
    <name evidence="1" type="ORF">g.6600</name>
</gene>
<protein>
    <submittedName>
        <fullName evidence="1">Uncharacterized protein</fullName>
    </submittedName>
</protein>
<feature type="non-terminal residue" evidence="1">
    <location>
        <position position="99"/>
    </location>
</feature>
<reference evidence="1" key="1">
    <citation type="submission" date="2015-11" db="EMBL/GenBank/DDBJ databases">
        <title>De novo transcriptome assembly of four potential Pierce s Disease insect vectors from Arizona vineyards.</title>
        <authorList>
            <person name="Tassone E.E."/>
        </authorList>
    </citation>
    <scope>NUCLEOTIDE SEQUENCE</scope>
</reference>
<name>A0A1B6L399_9HEMI</name>
<dbReference type="AlphaFoldDB" id="A0A1B6L399"/>
<sequence>VVHHPDSSNNARRRWPFQWFFRLRQHFTSCYPAGQLSKFHMPPAGEQGQRRGWPYSKTKKDQLLSRETGVSHPVLLYPIVALLPLTIAKCNSHIIVFKK</sequence>
<accession>A0A1B6L399</accession>
<organism evidence="1">
    <name type="scientific">Graphocephala atropunctata</name>
    <dbReference type="NCBI Taxonomy" id="36148"/>
    <lineage>
        <taxon>Eukaryota</taxon>
        <taxon>Metazoa</taxon>
        <taxon>Ecdysozoa</taxon>
        <taxon>Arthropoda</taxon>
        <taxon>Hexapoda</taxon>
        <taxon>Insecta</taxon>
        <taxon>Pterygota</taxon>
        <taxon>Neoptera</taxon>
        <taxon>Paraneoptera</taxon>
        <taxon>Hemiptera</taxon>
        <taxon>Auchenorrhyncha</taxon>
        <taxon>Membracoidea</taxon>
        <taxon>Cicadellidae</taxon>
        <taxon>Cicadellinae</taxon>
        <taxon>Cicadellini</taxon>
        <taxon>Graphocephala</taxon>
    </lineage>
</organism>
<feature type="non-terminal residue" evidence="1">
    <location>
        <position position="1"/>
    </location>
</feature>
<evidence type="ECO:0000313" key="1">
    <source>
        <dbReference type="EMBL" id="JAT18212.1"/>
    </source>
</evidence>
<dbReference type="EMBL" id="GEBQ01021765">
    <property type="protein sequence ID" value="JAT18212.1"/>
    <property type="molecule type" value="Transcribed_RNA"/>
</dbReference>